<sequence>MLENTEIKEYLEKLLSTWNQEKADAFHSNCTRDETEGKYIWTYNKNAFSRHRGVTIHRDVTAIHINLTGTVYKLTKQWQFTEHDWPAFLQLYKLSQNSKDFRTEIPIENEITDDAFFFSVVQRPCHQVGLDFQYDIFEGNIDEKYFIEYIDQAVILFKNLKTVVDSIPNCGFPEVGIPPTKRLKDEEGYFWADFKKWNTSELGFRDRMKNDLNSMLFYLEYNLGKLDFTDTVKQYAEKQWK</sequence>
<name>A0A382RLL7_9ZZZZ</name>
<dbReference type="AlphaFoldDB" id="A0A382RLL7"/>
<gene>
    <name evidence="1" type="ORF">METZ01_LOCUS351433</name>
</gene>
<organism evidence="1">
    <name type="scientific">marine metagenome</name>
    <dbReference type="NCBI Taxonomy" id="408172"/>
    <lineage>
        <taxon>unclassified sequences</taxon>
        <taxon>metagenomes</taxon>
        <taxon>ecological metagenomes</taxon>
    </lineage>
</organism>
<proteinExistence type="predicted"/>
<dbReference type="EMBL" id="UINC01122641">
    <property type="protein sequence ID" value="SVC98579.1"/>
    <property type="molecule type" value="Genomic_DNA"/>
</dbReference>
<protein>
    <submittedName>
        <fullName evidence="1">Uncharacterized protein</fullName>
    </submittedName>
</protein>
<evidence type="ECO:0000313" key="1">
    <source>
        <dbReference type="EMBL" id="SVC98579.1"/>
    </source>
</evidence>
<reference evidence="1" key="1">
    <citation type="submission" date="2018-05" db="EMBL/GenBank/DDBJ databases">
        <authorList>
            <person name="Lanie J.A."/>
            <person name="Ng W.-L."/>
            <person name="Kazmierczak K.M."/>
            <person name="Andrzejewski T.M."/>
            <person name="Davidsen T.M."/>
            <person name="Wayne K.J."/>
            <person name="Tettelin H."/>
            <person name="Glass J.I."/>
            <person name="Rusch D."/>
            <person name="Podicherti R."/>
            <person name="Tsui H.-C.T."/>
            <person name="Winkler M.E."/>
        </authorList>
    </citation>
    <scope>NUCLEOTIDE SEQUENCE</scope>
</reference>
<accession>A0A382RLL7</accession>